<proteinExistence type="inferred from homology"/>
<evidence type="ECO:0000256" key="10">
    <source>
        <dbReference type="SAM" id="SignalP"/>
    </source>
</evidence>
<evidence type="ECO:0000256" key="9">
    <source>
        <dbReference type="SAM" id="Phobius"/>
    </source>
</evidence>
<dbReference type="Proteomes" id="UP001439008">
    <property type="component" value="Unassembled WGS sequence"/>
</dbReference>
<name>A0ABV2AJ68_9EUKA</name>
<gene>
    <name evidence="12" type="primary">TMED10_1</name>
    <name evidence="12" type="ORF">MHBO_001256</name>
</gene>
<evidence type="ECO:0000256" key="5">
    <source>
        <dbReference type="ARBA" id="ARBA00022989"/>
    </source>
</evidence>
<dbReference type="Pfam" id="PF01105">
    <property type="entry name" value="EMP24_GP25L"/>
    <property type="match status" value="1"/>
</dbReference>
<reference evidence="12 13" key="1">
    <citation type="journal article" date="2024" name="BMC Biol.">
        <title>Comparative genomics of Ascetosporea gives new insight into the evolutionary basis for animal parasitism in Rhizaria.</title>
        <authorList>
            <person name="Hiltunen Thoren M."/>
            <person name="Onut-Brannstrom I."/>
            <person name="Alfjorden A."/>
            <person name="Peckova H."/>
            <person name="Swords F."/>
            <person name="Hooper C."/>
            <person name="Holzer A.S."/>
            <person name="Bass D."/>
            <person name="Burki F."/>
        </authorList>
    </citation>
    <scope>NUCLEOTIDE SEQUENCE [LARGE SCALE GENOMIC DNA]</scope>
    <source>
        <strain evidence="12">20-A016</strain>
    </source>
</reference>
<evidence type="ECO:0000313" key="13">
    <source>
        <dbReference type="Proteomes" id="UP001439008"/>
    </source>
</evidence>
<evidence type="ECO:0000256" key="1">
    <source>
        <dbReference type="ARBA" id="ARBA00004479"/>
    </source>
</evidence>
<evidence type="ECO:0000313" key="12">
    <source>
        <dbReference type="EMBL" id="MES1919418.1"/>
    </source>
</evidence>
<comment type="caution">
    <text evidence="12">The sequence shown here is derived from an EMBL/GenBank/DDBJ whole genome shotgun (WGS) entry which is preliminary data.</text>
</comment>
<organism evidence="12 13">
    <name type="scientific">Bonamia ostreae</name>
    <dbReference type="NCBI Taxonomy" id="126728"/>
    <lineage>
        <taxon>Eukaryota</taxon>
        <taxon>Sar</taxon>
        <taxon>Rhizaria</taxon>
        <taxon>Endomyxa</taxon>
        <taxon>Ascetosporea</taxon>
        <taxon>Haplosporida</taxon>
        <taxon>Bonamia</taxon>
    </lineage>
</organism>
<feature type="transmembrane region" description="Helical" evidence="9">
    <location>
        <begin position="181"/>
        <end position="201"/>
    </location>
</feature>
<evidence type="ECO:0000256" key="6">
    <source>
        <dbReference type="ARBA" id="ARBA00023136"/>
    </source>
</evidence>
<evidence type="ECO:0000256" key="7">
    <source>
        <dbReference type="ARBA" id="ARBA00037847"/>
    </source>
</evidence>
<evidence type="ECO:0000256" key="3">
    <source>
        <dbReference type="ARBA" id="ARBA00022692"/>
    </source>
</evidence>
<dbReference type="InterPro" id="IPR009038">
    <property type="entry name" value="GOLD_dom"/>
</dbReference>
<evidence type="ECO:0000256" key="8">
    <source>
        <dbReference type="RuleBase" id="RU003827"/>
    </source>
</evidence>
<evidence type="ECO:0000256" key="4">
    <source>
        <dbReference type="ARBA" id="ARBA00022729"/>
    </source>
</evidence>
<dbReference type="EMBL" id="JBDODL010000283">
    <property type="protein sequence ID" value="MES1919418.1"/>
    <property type="molecule type" value="Genomic_DNA"/>
</dbReference>
<evidence type="ECO:0000256" key="2">
    <source>
        <dbReference type="ARBA" id="ARBA00007104"/>
    </source>
</evidence>
<dbReference type="SUPFAM" id="SSF101576">
    <property type="entry name" value="Supernatant protein factor (SPF), C-terminal domain"/>
    <property type="match status" value="1"/>
</dbReference>
<keyword evidence="4 10" id="KW-0732">Signal</keyword>
<comment type="subcellular location">
    <subcellularLocation>
        <location evidence="7">Endomembrane system</location>
        <topology evidence="7">Single-pass membrane protein</topology>
    </subcellularLocation>
    <subcellularLocation>
        <location evidence="1 8">Membrane</location>
        <topology evidence="1 8">Single-pass type I membrane protein</topology>
    </subcellularLocation>
</comment>
<sequence length="211" mass="24607">MMLSQIIFVFLSLFQIVLNLDLVLWGKNPRTCISEHFKKDQDIDIEYATINAAQFDKGDLYFTVTDPKRYPIYANVNIVGGFKSTAEQKGDYQFCFSATSLSSKNSNKQMEITIEILQEDIVVKKELEKFAKEEKEMAPIIRELKAIEQKIDRAYFDMRKLRQSMISINSYNNSANFRVKLLGIVSVLVLCALSFLQLRFLRRFFRKKKII</sequence>
<dbReference type="PROSITE" id="PS50866">
    <property type="entry name" value="GOLD"/>
    <property type="match status" value="1"/>
</dbReference>
<feature type="chain" id="PRO_5045139006" evidence="10">
    <location>
        <begin position="20"/>
        <end position="211"/>
    </location>
</feature>
<keyword evidence="13" id="KW-1185">Reference proteome</keyword>
<keyword evidence="3 8" id="KW-0812">Transmembrane</keyword>
<evidence type="ECO:0000259" key="11">
    <source>
        <dbReference type="PROSITE" id="PS50866"/>
    </source>
</evidence>
<accession>A0ABV2AJ68</accession>
<keyword evidence="5 9" id="KW-1133">Transmembrane helix</keyword>
<dbReference type="PANTHER" id="PTHR22811">
    <property type="entry name" value="TRANSMEMBRANE EMP24 DOMAIN-CONTAINING PROTEIN"/>
    <property type="match status" value="1"/>
</dbReference>
<comment type="similarity">
    <text evidence="2 8">Belongs to the EMP24/GP25L family.</text>
</comment>
<dbReference type="SMART" id="SM01190">
    <property type="entry name" value="EMP24_GP25L"/>
    <property type="match status" value="1"/>
</dbReference>
<feature type="signal peptide" evidence="10">
    <location>
        <begin position="1"/>
        <end position="19"/>
    </location>
</feature>
<protein>
    <submittedName>
        <fullName evidence="12">Transmembrane emp24 domain-containing protein 10</fullName>
    </submittedName>
</protein>
<dbReference type="InterPro" id="IPR036598">
    <property type="entry name" value="GOLD_dom_sf"/>
</dbReference>
<feature type="domain" description="GOLD" evidence="11">
    <location>
        <begin position="30"/>
        <end position="116"/>
    </location>
</feature>
<dbReference type="InterPro" id="IPR015720">
    <property type="entry name" value="Emp24-like"/>
</dbReference>
<keyword evidence="6 9" id="KW-0472">Membrane</keyword>